<keyword evidence="2 4" id="KW-0479">Metal-binding</keyword>
<dbReference type="EMBL" id="JAQGEF010000004">
    <property type="protein sequence ID" value="MDA3614115.1"/>
    <property type="molecule type" value="Genomic_DNA"/>
</dbReference>
<keyword evidence="1 4" id="KW-0349">Heme</keyword>
<dbReference type="Gene3D" id="1.10.760.10">
    <property type="entry name" value="Cytochrome c-like domain"/>
    <property type="match status" value="1"/>
</dbReference>
<dbReference type="Proteomes" id="UP001210231">
    <property type="component" value="Unassembled WGS sequence"/>
</dbReference>
<protein>
    <submittedName>
        <fullName evidence="6">Diheme cytochrome c-553</fullName>
    </submittedName>
</protein>
<name>A0ABT4UH57_9BACT</name>
<evidence type="ECO:0000256" key="4">
    <source>
        <dbReference type="PROSITE-ProRule" id="PRU00433"/>
    </source>
</evidence>
<feature type="domain" description="Cytochrome c" evidence="5">
    <location>
        <begin position="37"/>
        <end position="178"/>
    </location>
</feature>
<evidence type="ECO:0000256" key="3">
    <source>
        <dbReference type="ARBA" id="ARBA00023004"/>
    </source>
</evidence>
<evidence type="ECO:0000313" key="7">
    <source>
        <dbReference type="Proteomes" id="UP001210231"/>
    </source>
</evidence>
<gene>
    <name evidence="6" type="ORF">O3P16_04810</name>
</gene>
<evidence type="ECO:0000259" key="5">
    <source>
        <dbReference type="PROSITE" id="PS51007"/>
    </source>
</evidence>
<evidence type="ECO:0000313" key="6">
    <source>
        <dbReference type="EMBL" id="MDA3614115.1"/>
    </source>
</evidence>
<proteinExistence type="predicted"/>
<reference evidence="6 7" key="1">
    <citation type="submission" date="2022-12" db="EMBL/GenBank/DDBJ databases">
        <title>Chitinophagaceae gen. sp. nov., a new member of the family Chitinophagaceae, isolated from soil in a chemical factory.</title>
        <authorList>
            <person name="Ke Z."/>
        </authorList>
    </citation>
    <scope>NUCLEOTIDE SEQUENCE [LARGE SCALE GENOMIC DNA]</scope>
    <source>
        <strain evidence="6 7">LY-5</strain>
    </source>
</reference>
<accession>A0ABT4UH57</accession>
<dbReference type="SUPFAM" id="SSF46626">
    <property type="entry name" value="Cytochrome c"/>
    <property type="match status" value="1"/>
</dbReference>
<keyword evidence="3 4" id="KW-0408">Iron</keyword>
<dbReference type="InterPro" id="IPR009056">
    <property type="entry name" value="Cyt_c-like_dom"/>
</dbReference>
<organism evidence="6 7">
    <name type="scientific">Polluticaenibacter yanchengensis</name>
    <dbReference type="NCBI Taxonomy" id="3014562"/>
    <lineage>
        <taxon>Bacteria</taxon>
        <taxon>Pseudomonadati</taxon>
        <taxon>Bacteroidota</taxon>
        <taxon>Chitinophagia</taxon>
        <taxon>Chitinophagales</taxon>
        <taxon>Chitinophagaceae</taxon>
        <taxon>Polluticaenibacter</taxon>
    </lineage>
</organism>
<comment type="caution">
    <text evidence="6">The sequence shown here is derived from an EMBL/GenBank/DDBJ whole genome shotgun (WGS) entry which is preliminary data.</text>
</comment>
<dbReference type="InterPro" id="IPR051459">
    <property type="entry name" value="Cytochrome_c-type_DH"/>
</dbReference>
<dbReference type="PANTHER" id="PTHR35008">
    <property type="entry name" value="BLL4482 PROTEIN-RELATED"/>
    <property type="match status" value="1"/>
</dbReference>
<dbReference type="RefSeq" id="WP_407030442.1">
    <property type="nucleotide sequence ID" value="NZ_JAQGEF010000004.1"/>
</dbReference>
<dbReference type="InterPro" id="IPR036909">
    <property type="entry name" value="Cyt_c-like_dom_sf"/>
</dbReference>
<dbReference type="PROSITE" id="PS51257">
    <property type="entry name" value="PROKAR_LIPOPROTEIN"/>
    <property type="match status" value="1"/>
</dbReference>
<evidence type="ECO:0000256" key="1">
    <source>
        <dbReference type="ARBA" id="ARBA00022617"/>
    </source>
</evidence>
<sequence length="192" mass="20924">MKTTFILTALVMLMACTNDTGTKTADQPADNNIKILDSVTRGRYLVTIMGCNDCHTPKVMTPKGPALDEKRLLSGYDASRPFEGYDKATASSGAFAVMNGENTAYAGPWGVSYASNLTSDASGIGNWSLEHFKRAMKNGKYKGLESSRDLLPPMPWQNYINISDEDLECIFAFLKSTTPVENIVPAPVPPMQ</sequence>
<dbReference type="PANTHER" id="PTHR35008:SF4">
    <property type="entry name" value="BLL4482 PROTEIN"/>
    <property type="match status" value="1"/>
</dbReference>
<keyword evidence="7" id="KW-1185">Reference proteome</keyword>
<dbReference type="PROSITE" id="PS51007">
    <property type="entry name" value="CYTC"/>
    <property type="match status" value="1"/>
</dbReference>
<evidence type="ECO:0000256" key="2">
    <source>
        <dbReference type="ARBA" id="ARBA00022723"/>
    </source>
</evidence>